<dbReference type="STRING" id="1189621.A3SI_15408"/>
<reference evidence="2 3" key="1">
    <citation type="submission" date="2012-05" db="EMBL/GenBank/DDBJ databases">
        <title>Genome sequence of Nitritalea halalkaliphila LW7.</title>
        <authorList>
            <person name="Jangir P.K."/>
            <person name="Singh A."/>
            <person name="Shivaji S."/>
            <person name="Sharma R."/>
        </authorList>
    </citation>
    <scope>NUCLEOTIDE SEQUENCE [LARGE SCALE GENOMIC DNA]</scope>
    <source>
        <strain evidence="2 3">LW7</strain>
    </source>
</reference>
<sequence>MDDKNNINMSNLEIFSSVVIGLTIVGFGIYLVTRRRRNDLQDSTEALSPAIKSIIDNHFDNINNENKEKYKSSSIALDFRIKEWDKNYTVKADVYATFSDLKIPFDSWNQSTKYVKDLFSYRSQLVLDDSQVFEMYGRLKIIDGKFQALKEAEEEFGISKTHPEVYKRHLERLEAERNRLVKG</sequence>
<organism evidence="2 3">
    <name type="scientific">Nitritalea halalkaliphila LW7</name>
    <dbReference type="NCBI Taxonomy" id="1189621"/>
    <lineage>
        <taxon>Bacteria</taxon>
        <taxon>Pseudomonadati</taxon>
        <taxon>Bacteroidota</taxon>
        <taxon>Cytophagia</taxon>
        <taxon>Cytophagales</taxon>
        <taxon>Cyclobacteriaceae</taxon>
        <taxon>Nitritalea</taxon>
    </lineage>
</organism>
<evidence type="ECO:0000256" key="1">
    <source>
        <dbReference type="SAM" id="Phobius"/>
    </source>
</evidence>
<proteinExistence type="predicted"/>
<keyword evidence="1" id="KW-1133">Transmembrane helix</keyword>
<accession>I5BYD3</accession>
<name>I5BYD3_9BACT</name>
<dbReference type="EMBL" id="AJYA01000040">
    <property type="protein sequence ID" value="EIM74585.1"/>
    <property type="molecule type" value="Genomic_DNA"/>
</dbReference>
<dbReference type="AlphaFoldDB" id="I5BYD3"/>
<keyword evidence="1" id="KW-0472">Membrane</keyword>
<protein>
    <submittedName>
        <fullName evidence="2">Uncharacterized protein</fullName>
    </submittedName>
</protein>
<gene>
    <name evidence="2" type="ORF">A3SI_15408</name>
</gene>
<feature type="transmembrane region" description="Helical" evidence="1">
    <location>
        <begin position="12"/>
        <end position="32"/>
    </location>
</feature>
<dbReference type="RefSeq" id="WP_009056432.1">
    <property type="nucleotide sequence ID" value="NZ_AJYA01000040.1"/>
</dbReference>
<dbReference type="Proteomes" id="UP000005551">
    <property type="component" value="Unassembled WGS sequence"/>
</dbReference>
<evidence type="ECO:0000313" key="2">
    <source>
        <dbReference type="EMBL" id="EIM74585.1"/>
    </source>
</evidence>
<comment type="caution">
    <text evidence="2">The sequence shown here is derived from an EMBL/GenBank/DDBJ whole genome shotgun (WGS) entry which is preliminary data.</text>
</comment>
<evidence type="ECO:0000313" key="3">
    <source>
        <dbReference type="Proteomes" id="UP000005551"/>
    </source>
</evidence>
<keyword evidence="1" id="KW-0812">Transmembrane</keyword>
<keyword evidence="3" id="KW-1185">Reference proteome</keyword>